<keyword evidence="1" id="KW-0732">Signal</keyword>
<proteinExistence type="predicted"/>
<name>U1G2C4_ENDPU</name>
<dbReference type="AlphaFoldDB" id="U1G2C4"/>
<dbReference type="GeneID" id="19241699"/>
<dbReference type="HOGENOM" id="CLU_106778_0_0_1"/>
<feature type="chain" id="PRO_5004609948" description="Ubiquitin 3 binding protein But2 C-terminal domain-containing protein" evidence="1">
    <location>
        <begin position="20"/>
        <end position="195"/>
    </location>
</feature>
<accession>U1G2C4</accession>
<dbReference type="RefSeq" id="XP_007802894.1">
    <property type="nucleotide sequence ID" value="XM_007804703.1"/>
</dbReference>
<feature type="domain" description="Ubiquitin 3 binding protein But2 C-terminal" evidence="2">
    <location>
        <begin position="40"/>
        <end position="170"/>
    </location>
</feature>
<dbReference type="OMA" id="PAYISYF"/>
<dbReference type="Proteomes" id="UP000019373">
    <property type="component" value="Unassembled WGS sequence"/>
</dbReference>
<dbReference type="Pfam" id="PF09792">
    <property type="entry name" value="But2"/>
    <property type="match status" value="1"/>
</dbReference>
<feature type="signal peptide" evidence="1">
    <location>
        <begin position="1"/>
        <end position="19"/>
    </location>
</feature>
<evidence type="ECO:0000313" key="3">
    <source>
        <dbReference type="EMBL" id="ERF71427.1"/>
    </source>
</evidence>
<sequence>MHFTAAAISTLATLGFISASPTPMAAPADLAARACTTIQPAYISYFEKATPTESTSGFGNYRLARTGGPNSNTIKSAFRFDNIPAGATGCMLQFRLGAGQEPAVGANDASLFTVEGQVDETTNWNNQPIKDAQVSSLQFPTTRAPEAYETIVYASTCPESGSVSFLLEESDWQQNAGSIAFRQGPASGFSMIYNC</sequence>
<protein>
    <recommendedName>
        <fullName evidence="2">Ubiquitin 3 binding protein But2 C-terminal domain-containing protein</fullName>
    </recommendedName>
</protein>
<dbReference type="InterPro" id="IPR018620">
    <property type="entry name" value="Ubiquitin3-bd_protein_But2_C"/>
</dbReference>
<dbReference type="OrthoDB" id="5308323at2759"/>
<evidence type="ECO:0000256" key="1">
    <source>
        <dbReference type="SAM" id="SignalP"/>
    </source>
</evidence>
<gene>
    <name evidence="3" type="ORF">EPUS_06809</name>
</gene>
<dbReference type="eggNOG" id="ENOG502SYXS">
    <property type="taxonomic scope" value="Eukaryota"/>
</dbReference>
<organism evidence="3 4">
    <name type="scientific">Endocarpon pusillum (strain Z07020 / HMAS-L-300199)</name>
    <name type="common">Lichen-forming fungus</name>
    <dbReference type="NCBI Taxonomy" id="1263415"/>
    <lineage>
        <taxon>Eukaryota</taxon>
        <taxon>Fungi</taxon>
        <taxon>Dikarya</taxon>
        <taxon>Ascomycota</taxon>
        <taxon>Pezizomycotina</taxon>
        <taxon>Eurotiomycetes</taxon>
        <taxon>Chaetothyriomycetidae</taxon>
        <taxon>Verrucariales</taxon>
        <taxon>Verrucariaceae</taxon>
        <taxon>Endocarpon</taxon>
    </lineage>
</organism>
<evidence type="ECO:0000313" key="4">
    <source>
        <dbReference type="Proteomes" id="UP000019373"/>
    </source>
</evidence>
<dbReference type="EMBL" id="KE721211">
    <property type="protein sequence ID" value="ERF71427.1"/>
    <property type="molecule type" value="Genomic_DNA"/>
</dbReference>
<keyword evidence="4" id="KW-1185">Reference proteome</keyword>
<reference evidence="4" key="1">
    <citation type="journal article" date="2014" name="BMC Genomics">
        <title>Genome characteristics reveal the impact of lichenization on lichen-forming fungus Endocarpon pusillum Hedwig (Verrucariales, Ascomycota).</title>
        <authorList>
            <person name="Wang Y.-Y."/>
            <person name="Liu B."/>
            <person name="Zhang X.-Y."/>
            <person name="Zhou Q.-M."/>
            <person name="Zhang T."/>
            <person name="Li H."/>
            <person name="Yu Y.-F."/>
            <person name="Zhang X.-L."/>
            <person name="Hao X.-Y."/>
            <person name="Wang M."/>
            <person name="Wang L."/>
            <person name="Wei J.-C."/>
        </authorList>
    </citation>
    <scope>NUCLEOTIDE SEQUENCE [LARGE SCALE GENOMIC DNA]</scope>
    <source>
        <strain evidence="4">Z07020 / HMAS-L-300199</strain>
    </source>
</reference>
<evidence type="ECO:0000259" key="2">
    <source>
        <dbReference type="Pfam" id="PF09792"/>
    </source>
</evidence>